<name>A0ABN9YRC0_9LACO</name>
<organism evidence="1 2">
    <name type="scientific">Fructobacillus fructosus</name>
    <dbReference type="NCBI Taxonomy" id="1631"/>
    <lineage>
        <taxon>Bacteria</taxon>
        <taxon>Bacillati</taxon>
        <taxon>Bacillota</taxon>
        <taxon>Bacilli</taxon>
        <taxon>Lactobacillales</taxon>
        <taxon>Lactobacillaceae</taxon>
        <taxon>Fructobacillus</taxon>
    </lineage>
</organism>
<gene>
    <name evidence="1" type="ORF">R54839_PPFHFPJH_00856</name>
</gene>
<dbReference type="EMBL" id="CAUZLR010000005">
    <property type="protein sequence ID" value="CAK1240171.1"/>
    <property type="molecule type" value="Genomic_DNA"/>
</dbReference>
<accession>A0ABN9YRC0</accession>
<evidence type="ECO:0000313" key="1">
    <source>
        <dbReference type="EMBL" id="CAK1240171.1"/>
    </source>
</evidence>
<keyword evidence="2" id="KW-1185">Reference proteome</keyword>
<comment type="caution">
    <text evidence="1">The sequence shown here is derived from an EMBL/GenBank/DDBJ whole genome shotgun (WGS) entry which is preliminary data.</text>
</comment>
<dbReference type="Proteomes" id="UP001314261">
    <property type="component" value="Unassembled WGS sequence"/>
</dbReference>
<sequence length="138" mass="15767">MFRVKPDYAIYKDIGGYLYEKYGDRFFNTVPELNDENFDTPLICIGDYSMSQDTPTKDVLRSRPSITIHLFVSADIGDGRDQLEEVMSDTYEYALGINAVGGYQVALDTRYTVNSVTLEQEDNLRLLHGTIDLTYRVN</sequence>
<proteinExistence type="predicted"/>
<reference evidence="1 2" key="1">
    <citation type="submission" date="2023-10" db="EMBL/GenBank/DDBJ databases">
        <authorList>
            <person name="Botero Cardona J."/>
        </authorList>
    </citation>
    <scope>NUCLEOTIDE SEQUENCE [LARGE SCALE GENOMIC DNA]</scope>
    <source>
        <strain evidence="1 2">R-54839</strain>
    </source>
</reference>
<evidence type="ECO:0000313" key="2">
    <source>
        <dbReference type="Proteomes" id="UP001314261"/>
    </source>
</evidence>
<protein>
    <submittedName>
        <fullName evidence="1">Uncharacterized protein</fullName>
    </submittedName>
</protein>